<organism evidence="1 2">
    <name type="scientific">Orbilia blumenaviensis</name>
    <dbReference type="NCBI Taxonomy" id="1796055"/>
    <lineage>
        <taxon>Eukaryota</taxon>
        <taxon>Fungi</taxon>
        <taxon>Dikarya</taxon>
        <taxon>Ascomycota</taxon>
        <taxon>Pezizomycotina</taxon>
        <taxon>Orbiliomycetes</taxon>
        <taxon>Orbiliales</taxon>
        <taxon>Orbiliaceae</taxon>
        <taxon>Orbilia</taxon>
    </lineage>
</organism>
<dbReference type="AlphaFoldDB" id="A0AAV9VF68"/>
<proteinExistence type="predicted"/>
<dbReference type="EMBL" id="JAVHNS010000003">
    <property type="protein sequence ID" value="KAK6360474.1"/>
    <property type="molecule type" value="Genomic_DNA"/>
</dbReference>
<evidence type="ECO:0000313" key="2">
    <source>
        <dbReference type="Proteomes" id="UP001373714"/>
    </source>
</evidence>
<keyword evidence="2" id="KW-1185">Reference proteome</keyword>
<gene>
    <name evidence="1" type="ORF">TWF730_006616</name>
</gene>
<name>A0AAV9VF68_9PEZI</name>
<reference evidence="1 2" key="1">
    <citation type="submission" date="2019-10" db="EMBL/GenBank/DDBJ databases">
        <authorList>
            <person name="Palmer J.M."/>
        </authorList>
    </citation>
    <scope>NUCLEOTIDE SEQUENCE [LARGE SCALE GENOMIC DNA]</scope>
    <source>
        <strain evidence="1 2">TWF730</strain>
    </source>
</reference>
<accession>A0AAV9VF68</accession>
<sequence>MELEDEADSAEGIRNWFFYFFPLSSSPRSGMLVVVAQSRPKERIKQRLAPFVRVEGKTIGRPSRCGDSVQECARMVKFQDVCFLLAFAFTHTHHRHHKEAKMLSGLRLG</sequence>
<evidence type="ECO:0000313" key="1">
    <source>
        <dbReference type="EMBL" id="KAK6360474.1"/>
    </source>
</evidence>
<comment type="caution">
    <text evidence="1">The sequence shown here is derived from an EMBL/GenBank/DDBJ whole genome shotgun (WGS) entry which is preliminary data.</text>
</comment>
<protein>
    <submittedName>
        <fullName evidence="1">Uncharacterized protein</fullName>
    </submittedName>
</protein>
<dbReference type="Proteomes" id="UP001373714">
    <property type="component" value="Unassembled WGS sequence"/>
</dbReference>